<evidence type="ECO:0000256" key="1">
    <source>
        <dbReference type="SAM" id="MobiDB-lite"/>
    </source>
</evidence>
<accession>A0AAD7B7W5</accession>
<dbReference type="EMBL" id="JARKIF010000028">
    <property type="protein sequence ID" value="KAJ7613417.1"/>
    <property type="molecule type" value="Genomic_DNA"/>
</dbReference>
<comment type="caution">
    <text evidence="2">The sequence shown here is derived from an EMBL/GenBank/DDBJ whole genome shotgun (WGS) entry which is preliminary data.</text>
</comment>
<evidence type="ECO:0000313" key="3">
    <source>
        <dbReference type="Proteomes" id="UP001221142"/>
    </source>
</evidence>
<proteinExistence type="predicted"/>
<gene>
    <name evidence="2" type="ORF">FB45DRAFT_1111891</name>
</gene>
<organism evidence="2 3">
    <name type="scientific">Roridomyces roridus</name>
    <dbReference type="NCBI Taxonomy" id="1738132"/>
    <lineage>
        <taxon>Eukaryota</taxon>
        <taxon>Fungi</taxon>
        <taxon>Dikarya</taxon>
        <taxon>Basidiomycota</taxon>
        <taxon>Agaricomycotina</taxon>
        <taxon>Agaricomycetes</taxon>
        <taxon>Agaricomycetidae</taxon>
        <taxon>Agaricales</taxon>
        <taxon>Marasmiineae</taxon>
        <taxon>Mycenaceae</taxon>
        <taxon>Roridomyces</taxon>
    </lineage>
</organism>
<feature type="compositionally biased region" description="Polar residues" evidence="1">
    <location>
        <begin position="31"/>
        <end position="42"/>
    </location>
</feature>
<keyword evidence="3" id="KW-1185">Reference proteome</keyword>
<protein>
    <submittedName>
        <fullName evidence="2">Uncharacterized protein</fullName>
    </submittedName>
</protein>
<dbReference type="AlphaFoldDB" id="A0AAD7B7W5"/>
<evidence type="ECO:0000313" key="2">
    <source>
        <dbReference type="EMBL" id="KAJ7613417.1"/>
    </source>
</evidence>
<feature type="compositionally biased region" description="Low complexity" evidence="1">
    <location>
        <begin position="91"/>
        <end position="103"/>
    </location>
</feature>
<reference evidence="2" key="1">
    <citation type="submission" date="2023-03" db="EMBL/GenBank/DDBJ databases">
        <title>Massive genome expansion in bonnet fungi (Mycena s.s.) driven by repeated elements and novel gene families across ecological guilds.</title>
        <authorList>
            <consortium name="Lawrence Berkeley National Laboratory"/>
            <person name="Harder C.B."/>
            <person name="Miyauchi S."/>
            <person name="Viragh M."/>
            <person name="Kuo A."/>
            <person name="Thoen E."/>
            <person name="Andreopoulos B."/>
            <person name="Lu D."/>
            <person name="Skrede I."/>
            <person name="Drula E."/>
            <person name="Henrissat B."/>
            <person name="Morin E."/>
            <person name="Kohler A."/>
            <person name="Barry K."/>
            <person name="LaButti K."/>
            <person name="Morin E."/>
            <person name="Salamov A."/>
            <person name="Lipzen A."/>
            <person name="Mereny Z."/>
            <person name="Hegedus B."/>
            <person name="Baldrian P."/>
            <person name="Stursova M."/>
            <person name="Weitz H."/>
            <person name="Taylor A."/>
            <person name="Grigoriev I.V."/>
            <person name="Nagy L.G."/>
            <person name="Martin F."/>
            <person name="Kauserud H."/>
        </authorList>
    </citation>
    <scope>NUCLEOTIDE SEQUENCE</scope>
    <source>
        <strain evidence="2">9284</strain>
    </source>
</reference>
<sequence>MTELTIFRCLLKPRAKDTPHHYGEGRRASTADISKSNATASKPTCGPCRRMPKVDPCEFNDSLSRTQELEHTVFRLQSQLNEQQGGGGVWPSSAAPGSPFSGSSAGGSTDGSFLGFQEPPLVVIESL</sequence>
<feature type="region of interest" description="Disordered" evidence="1">
    <location>
        <begin position="17"/>
        <end position="44"/>
    </location>
</feature>
<name>A0AAD7B7W5_9AGAR</name>
<feature type="region of interest" description="Disordered" evidence="1">
    <location>
        <begin position="78"/>
        <end position="119"/>
    </location>
</feature>
<feature type="compositionally biased region" description="Basic and acidic residues" evidence="1">
    <location>
        <begin position="17"/>
        <end position="29"/>
    </location>
</feature>
<dbReference type="Proteomes" id="UP001221142">
    <property type="component" value="Unassembled WGS sequence"/>
</dbReference>